<dbReference type="GO" id="GO:0005886">
    <property type="term" value="C:plasma membrane"/>
    <property type="evidence" value="ECO:0007669"/>
    <property type="project" value="UniProtKB-SubCell"/>
</dbReference>
<feature type="transmembrane region" description="Helical" evidence="2">
    <location>
        <begin position="596"/>
        <end position="618"/>
    </location>
</feature>
<dbReference type="Pfam" id="PF13487">
    <property type="entry name" value="HD_5"/>
    <property type="match status" value="1"/>
</dbReference>
<dbReference type="PROSITE" id="PS51832">
    <property type="entry name" value="HD_GYP"/>
    <property type="match status" value="1"/>
</dbReference>
<dbReference type="InterPro" id="IPR037522">
    <property type="entry name" value="HD_GYP_dom"/>
</dbReference>
<evidence type="ECO:0000256" key="1">
    <source>
        <dbReference type="ARBA" id="ARBA00004533"/>
    </source>
</evidence>
<comment type="caution">
    <text evidence="4">The sequence shown here is derived from an EMBL/GenBank/DDBJ whole genome shotgun (WGS) entry which is preliminary data.</text>
</comment>
<name>A0A7Z1MFM0_9VIBR</name>
<dbReference type="PANTHER" id="PTHR43155">
    <property type="entry name" value="CYCLIC DI-GMP PHOSPHODIESTERASE PA4108-RELATED"/>
    <property type="match status" value="1"/>
</dbReference>
<dbReference type="InterPro" id="IPR029151">
    <property type="entry name" value="Sensor-like_sf"/>
</dbReference>
<dbReference type="CDD" id="cd00077">
    <property type="entry name" value="HDc"/>
    <property type="match status" value="2"/>
</dbReference>
<dbReference type="Pfam" id="PF00497">
    <property type="entry name" value="SBP_bac_3"/>
    <property type="match status" value="1"/>
</dbReference>
<evidence type="ECO:0000313" key="4">
    <source>
        <dbReference type="EMBL" id="PMP25196.1"/>
    </source>
</evidence>
<dbReference type="GO" id="GO:0008081">
    <property type="term" value="F:phosphoric diester hydrolase activity"/>
    <property type="evidence" value="ECO:0007669"/>
    <property type="project" value="UniProtKB-ARBA"/>
</dbReference>
<organism evidence="4">
    <name type="scientific">Vibrio cyclitrophicus</name>
    <dbReference type="NCBI Taxonomy" id="47951"/>
    <lineage>
        <taxon>Bacteria</taxon>
        <taxon>Pseudomonadati</taxon>
        <taxon>Pseudomonadota</taxon>
        <taxon>Gammaproteobacteria</taxon>
        <taxon>Vibrionales</taxon>
        <taxon>Vibrionaceae</taxon>
        <taxon>Vibrio</taxon>
    </lineage>
</organism>
<reference evidence="4" key="1">
    <citation type="submission" date="2016-07" db="EMBL/GenBank/DDBJ databases">
        <authorList>
            <person name="Kauffman K."/>
            <person name="Arevalo P."/>
            <person name="Polz M.F."/>
        </authorList>
    </citation>
    <scope>NUCLEOTIDE SEQUENCE</scope>
    <source>
        <strain evidence="4">10N.222.46.E12</strain>
    </source>
</reference>
<dbReference type="SUPFAM" id="SSF109604">
    <property type="entry name" value="HD-domain/PDEase-like"/>
    <property type="match status" value="2"/>
</dbReference>
<dbReference type="AlphaFoldDB" id="A0A7Z1MFM0"/>
<keyword evidence="2" id="KW-0812">Transmembrane</keyword>
<gene>
    <name evidence="4" type="ORF">BCS90_24765</name>
</gene>
<evidence type="ECO:0000259" key="3">
    <source>
        <dbReference type="PROSITE" id="PS51832"/>
    </source>
</evidence>
<feature type="domain" description="HD-GYP" evidence="3">
    <location>
        <begin position="832"/>
        <end position="1043"/>
    </location>
</feature>
<dbReference type="InterPro" id="IPR003607">
    <property type="entry name" value="HD/PDEase_dom"/>
</dbReference>
<dbReference type="CDD" id="cd01007">
    <property type="entry name" value="PBP2_BvgS_HisK_like"/>
    <property type="match status" value="1"/>
</dbReference>
<dbReference type="Gene3D" id="3.30.450.20">
    <property type="entry name" value="PAS domain"/>
    <property type="match status" value="1"/>
</dbReference>
<dbReference type="EMBL" id="MDBS01000058">
    <property type="protein sequence ID" value="PMP25196.1"/>
    <property type="molecule type" value="Genomic_DNA"/>
</dbReference>
<proteinExistence type="predicted"/>
<dbReference type="Gene3D" id="1.10.3210.10">
    <property type="entry name" value="Hypothetical protein af1432"/>
    <property type="match status" value="2"/>
</dbReference>
<keyword evidence="2" id="KW-0472">Membrane</keyword>
<evidence type="ECO:0000256" key="2">
    <source>
        <dbReference type="SAM" id="Phobius"/>
    </source>
</evidence>
<accession>A0A7Z1MFM0</accession>
<comment type="subcellular location">
    <subcellularLocation>
        <location evidence="1">Cell inner membrane</location>
    </subcellularLocation>
</comment>
<keyword evidence="4" id="KW-0378">Hydrolase</keyword>
<protein>
    <submittedName>
        <fullName evidence="4">Phosphohydrolase</fullName>
    </submittedName>
</protein>
<dbReference type="InterPro" id="IPR001638">
    <property type="entry name" value="Solute-binding_3/MltF_N"/>
</dbReference>
<dbReference type="RefSeq" id="WP_154724007.1">
    <property type="nucleotide sequence ID" value="NZ_CP170593.1"/>
</dbReference>
<dbReference type="SUPFAM" id="SSF103190">
    <property type="entry name" value="Sensory domain-like"/>
    <property type="match status" value="1"/>
</dbReference>
<sequence>MQRKQRKKISIRITVSGMFIIATFLTASVAIFLQYHFAKELSKEHIFSRYNRTAATITEYINKLDYDASYTVELFAKISEQHFEATDDIFPLAELFAEALRANNNMYSIYVANEKDEFFQLVNLDASILIRDKTDAIAQDRWAMVTHLYDEAGNRIKKSYFLNDDFTIRDTKVEPSDYYPTKRPWYKVQNNKTPTKTEPYLFHNWQVTGQTYSLPIEGRKAVIGVDIVLSSLAANFSENIKVNNKDEAAEVYLYSENGEIVASNQTLEAENIIPSSKPLALTDKQRQLIESTQPLKVSNENDWAPIDFTLAGEPKGYVIDLLNIIANNTGLEFEYINGRSWGELVSDYQNGSIDILQSIQKNSSTQDVGVFTEPLYQLPFSLVTQANTKTTESFENLAGKKVGMLAGWSIIPDLNRTFPNVQIVTFPSFHLAFDALENGDVDAVLESDAIIKHKVSQSFDHSFQVHPPLRDINQQFSNQFYMVLKQADSALLPILNQAITNISTEQRTALSQKWLEAEFGKPSAAFSAMVPYKKLVQVANNKSELDKLIYAEIGGKPQYLYVTTVGSASGIQEYFAVVVSEKIVLNRVKDRVQTSIAITVGIMLLLLPLAWVFGSPIVRPINLLREETLKIQARQYDQLKLIDSPIKEIWDLSTAVHALGIKIQVHEKTQQDLIEAIIKLIAEAIDDKSPYTAGHCNRVPELGIMLSEAVEACDSGKFKTFKFANDDERREFRIAAWLHDCGKITTPEHIIDKGSKLEANYNRIHEVRMRFEVLWRDAEIDMLKQLMQSPDEEPQLRQKLAVLQQALKDDFEFIATANVGGEFMSDEKIERIKQIAEQTWTRQFDDRLGLSPQDELAITRPSTPVPTKEKLLQDRDDHITPRTGPLEYDPALNINVKVPDHQYNLGEVYNLTIRRGTLTEEDRFKINEHMISGIKMLERLPFPSELSRVPRYASTHHETLKGTGYPRKLTGDDLSIPERILVISDIFEALTASDRPYKKAKPISVAVDIMYKMALDDHFDMDLFKLFLSSGTYLRYAETYLPESQIDEVELSKYIHKHS</sequence>
<keyword evidence="2" id="KW-1133">Transmembrane helix</keyword>
<reference evidence="4" key="2">
    <citation type="journal article" date="2018" name="Nature">
        <title>A major lineage of non-tailed dsDNA viruses as unrecognized killers of marine bacteria.</title>
        <authorList>
            <person name="Kauffman K.M."/>
            <person name="Hussain F.A."/>
            <person name="Yang J."/>
            <person name="Arevalo P."/>
            <person name="Brown J.M."/>
            <person name="Chang W.K."/>
            <person name="VanInsberghe D."/>
            <person name="Elsherbini J."/>
            <person name="Sharma R.S."/>
            <person name="Cutler M.B."/>
            <person name="Kelly L."/>
            <person name="Polz M.F."/>
        </authorList>
    </citation>
    <scope>NUCLEOTIDE SEQUENCE</scope>
    <source>
        <strain evidence="4">10N.222.46.E12</strain>
    </source>
</reference>
<dbReference type="Gene3D" id="3.40.190.10">
    <property type="entry name" value="Periplasmic binding protein-like II"/>
    <property type="match status" value="2"/>
</dbReference>
<dbReference type="SUPFAM" id="SSF53850">
    <property type="entry name" value="Periplasmic binding protein-like II"/>
    <property type="match status" value="1"/>
</dbReference>
<dbReference type="SMART" id="SM00062">
    <property type="entry name" value="PBPb"/>
    <property type="match status" value="1"/>
</dbReference>
<dbReference type="PANTHER" id="PTHR43155:SF2">
    <property type="entry name" value="CYCLIC DI-GMP PHOSPHODIESTERASE PA4108"/>
    <property type="match status" value="1"/>
</dbReference>
<feature type="transmembrane region" description="Helical" evidence="2">
    <location>
        <begin position="12"/>
        <end position="33"/>
    </location>
</feature>